<evidence type="ECO:0000313" key="3">
    <source>
        <dbReference type="Proteomes" id="UP001153678"/>
    </source>
</evidence>
<dbReference type="AlphaFoldDB" id="A0A9W4SV50"/>
<reference evidence="2" key="1">
    <citation type="submission" date="2022-08" db="EMBL/GenBank/DDBJ databases">
        <authorList>
            <person name="Kallberg Y."/>
            <person name="Tangrot J."/>
            <person name="Rosling A."/>
        </authorList>
    </citation>
    <scope>NUCLEOTIDE SEQUENCE</scope>
    <source>
        <strain evidence="2">Wild A</strain>
    </source>
</reference>
<dbReference type="Proteomes" id="UP001153678">
    <property type="component" value="Unassembled WGS sequence"/>
</dbReference>
<sequence>MKIYTLKKEIDKLLKTKGVEDFDLTYPTVEVDFNNLKKALTQLDNFVKKNASPRIIDITNKGKYSKVRNYTDSSEFLKVLQKWYAANVSKTLRDNNVSLIEFANNPNYSKLSSDIFANQEELKKVHQQTKKDFYSFLKNKGIEDITNLESKNNRTPKEEKELDRLKDRIKDLDKKQKNNPSLSNSSTYIP</sequence>
<evidence type="ECO:0000313" key="2">
    <source>
        <dbReference type="EMBL" id="CAI2182459.1"/>
    </source>
</evidence>
<accession>A0A9W4SV50</accession>
<dbReference type="EMBL" id="CAMKVN010002746">
    <property type="protein sequence ID" value="CAI2182459.1"/>
    <property type="molecule type" value="Genomic_DNA"/>
</dbReference>
<protein>
    <submittedName>
        <fullName evidence="2">11663_t:CDS:1</fullName>
    </submittedName>
</protein>
<feature type="compositionally biased region" description="Polar residues" evidence="1">
    <location>
        <begin position="178"/>
        <end position="190"/>
    </location>
</feature>
<gene>
    <name evidence="2" type="ORF">FWILDA_LOCUS10591</name>
</gene>
<dbReference type="OrthoDB" id="10612231at2759"/>
<comment type="caution">
    <text evidence="2">The sequence shown here is derived from an EMBL/GenBank/DDBJ whole genome shotgun (WGS) entry which is preliminary data.</text>
</comment>
<keyword evidence="3" id="KW-1185">Reference proteome</keyword>
<proteinExistence type="predicted"/>
<evidence type="ECO:0000256" key="1">
    <source>
        <dbReference type="SAM" id="MobiDB-lite"/>
    </source>
</evidence>
<feature type="region of interest" description="Disordered" evidence="1">
    <location>
        <begin position="169"/>
        <end position="190"/>
    </location>
</feature>
<name>A0A9W4SV50_9GLOM</name>
<organism evidence="2 3">
    <name type="scientific">Funneliformis geosporum</name>
    <dbReference type="NCBI Taxonomy" id="1117311"/>
    <lineage>
        <taxon>Eukaryota</taxon>
        <taxon>Fungi</taxon>
        <taxon>Fungi incertae sedis</taxon>
        <taxon>Mucoromycota</taxon>
        <taxon>Glomeromycotina</taxon>
        <taxon>Glomeromycetes</taxon>
        <taxon>Glomerales</taxon>
        <taxon>Glomeraceae</taxon>
        <taxon>Funneliformis</taxon>
    </lineage>
</organism>